<protein>
    <submittedName>
        <fullName evidence="2">Uncharacterized protein</fullName>
    </submittedName>
</protein>
<dbReference type="RefSeq" id="WP_231968072.1">
    <property type="nucleotide sequence ID" value="NZ_LT907988.1"/>
</dbReference>
<dbReference type="EMBL" id="FLRC01000020">
    <property type="protein sequence ID" value="SBT25540.1"/>
    <property type="molecule type" value="Genomic_DNA"/>
</dbReference>
<feature type="compositionally biased region" description="Polar residues" evidence="1">
    <location>
        <begin position="83"/>
        <end position="95"/>
    </location>
</feature>
<feature type="compositionally biased region" description="Acidic residues" evidence="1">
    <location>
        <begin position="64"/>
        <end position="77"/>
    </location>
</feature>
<keyword evidence="4" id="KW-1185">Reference proteome</keyword>
<feature type="compositionally biased region" description="Basic and acidic residues" evidence="1">
    <location>
        <begin position="50"/>
        <end position="63"/>
    </location>
</feature>
<dbReference type="EMBL" id="LT907988">
    <property type="protein sequence ID" value="SOE50963.1"/>
    <property type="molecule type" value="Genomic_DNA"/>
</dbReference>
<feature type="region of interest" description="Disordered" evidence="1">
    <location>
        <begin position="1"/>
        <end position="95"/>
    </location>
</feature>
<evidence type="ECO:0000313" key="3">
    <source>
        <dbReference type="EMBL" id="SOE50963.1"/>
    </source>
</evidence>
<name>A0A1C3K210_9BURK</name>
<reference evidence="3 4" key="2">
    <citation type="submission" date="2017-08" db="EMBL/GenBank/DDBJ databases">
        <authorList>
            <person name="de Groot N.N."/>
        </authorList>
    </citation>
    <scope>NUCLEOTIDE SEQUENCE [LARGE SCALE GENOMIC DNA]</scope>
    <source>
        <strain evidence="3">Orrdi1</strain>
    </source>
</reference>
<organism evidence="2 4">
    <name type="scientific">Orrella dioscoreae</name>
    <dbReference type="NCBI Taxonomy" id="1851544"/>
    <lineage>
        <taxon>Bacteria</taxon>
        <taxon>Pseudomonadati</taxon>
        <taxon>Pseudomonadota</taxon>
        <taxon>Betaproteobacteria</taxon>
        <taxon>Burkholderiales</taxon>
        <taxon>Alcaligenaceae</taxon>
        <taxon>Orrella</taxon>
    </lineage>
</organism>
<evidence type="ECO:0000313" key="4">
    <source>
        <dbReference type="Proteomes" id="UP000078558"/>
    </source>
</evidence>
<evidence type="ECO:0000256" key="1">
    <source>
        <dbReference type="SAM" id="MobiDB-lite"/>
    </source>
</evidence>
<accession>A0A1C3K210</accession>
<dbReference type="STRING" id="1851544.ODI_00206"/>
<sequence length="95" mass="10174">MFSLFLPTPVMAPENEGRALPGYGPSDSTDSASDLPREQANTDSDAQGSGERKSVNRRDRDGDASDIDVDAVVDEEQAGVSHRQPSPTRNGTVDR</sequence>
<proteinExistence type="predicted"/>
<evidence type="ECO:0000313" key="2">
    <source>
        <dbReference type="EMBL" id="SBT25540.1"/>
    </source>
</evidence>
<gene>
    <name evidence="2" type="ORF">ODI_00206</name>
    <name evidence="3" type="ORF">ODI_R3097</name>
</gene>
<dbReference type="Proteomes" id="UP000078558">
    <property type="component" value="Chromosome I"/>
</dbReference>
<dbReference type="AlphaFoldDB" id="A0A1C3K210"/>
<reference evidence="2 4" key="1">
    <citation type="submission" date="2016-06" db="EMBL/GenBank/DDBJ databases">
        <authorList>
            <person name="Kjaerup R.B."/>
            <person name="Dalgaard T.S."/>
            <person name="Juul-Madsen H.R."/>
        </authorList>
    </citation>
    <scope>NUCLEOTIDE SEQUENCE [LARGE SCALE GENOMIC DNA]</scope>
    <source>
        <strain evidence="2">Orrdi1</strain>
    </source>
</reference>
<dbReference type="KEGG" id="odi:ODI_R3097"/>